<evidence type="ECO:0000256" key="4">
    <source>
        <dbReference type="ARBA" id="ARBA00022692"/>
    </source>
</evidence>
<evidence type="ECO:0000256" key="3">
    <source>
        <dbReference type="ARBA" id="ARBA00022475"/>
    </source>
</evidence>
<evidence type="ECO:0000256" key="1">
    <source>
        <dbReference type="ARBA" id="ARBA00004651"/>
    </source>
</evidence>
<dbReference type="PROSITE" id="PS50850">
    <property type="entry name" value="MFS"/>
    <property type="match status" value="1"/>
</dbReference>
<dbReference type="PANTHER" id="PTHR23501">
    <property type="entry name" value="MAJOR FACILITATOR SUPERFAMILY"/>
    <property type="match status" value="1"/>
</dbReference>
<feature type="transmembrane region" description="Helical" evidence="7">
    <location>
        <begin position="57"/>
        <end position="76"/>
    </location>
</feature>
<dbReference type="FunFam" id="1.20.1720.10:FF:000004">
    <property type="entry name" value="EmrB/QacA family drug resistance transporter"/>
    <property type="match status" value="1"/>
</dbReference>
<evidence type="ECO:0000256" key="6">
    <source>
        <dbReference type="ARBA" id="ARBA00023136"/>
    </source>
</evidence>
<dbReference type="Pfam" id="PF07690">
    <property type="entry name" value="MFS_1"/>
    <property type="match status" value="1"/>
</dbReference>
<dbReference type="PANTHER" id="PTHR23501:SF191">
    <property type="entry name" value="VACUOLAR BASIC AMINO ACID TRANSPORTER 4"/>
    <property type="match status" value="1"/>
</dbReference>
<keyword evidence="6 7" id="KW-0472">Membrane</keyword>
<feature type="transmembrane region" description="Helical" evidence="7">
    <location>
        <begin position="280"/>
        <end position="302"/>
    </location>
</feature>
<keyword evidence="2" id="KW-0813">Transport</keyword>
<sequence length="531" mass="56275">MTSEPHSPQPAGQVLPFRESLLAMLGVAFVVMLVALDQTVVGTALPTVVAELQGFEYYAWVATAYLLTSVITVPVFGRLGDYYGRKPFVLASIVVFSVASALCGMAPNMPFLVAARALQGIGGGMLVGTAFACIADLFPDSHVRLRWQVMLSAAFGIANAVGPSLGGLLTEWYGWRAVFYVNLPVGVLGLWFAWRYLPHLRQQAHRGPIRVDWLGALLIAAGLGSLQMSVELLPARGLDAYTAGLLVLAAVALVALWQWERRCANPILPVEMFRDPGLAPLFRLSVFAGFTMFALLLYAPLLFQGGFGYSPKEAGVLITPLVVCITIGSILNGRIVTRIRRPNTMLYAGFGMLALSCLGLSQATRGMPHGVLMVIMLIGGLGLGFIMPNLTVFAQQTAGREHLGIATAMLQSLRMVGGMVGTAIVGTLVTRSYTGGVEQALSGANATQWVSRMADPQVLIDKASQLALLGQLEQAGHNGALLLEQARVSLVGSIHLGLVVAGAAAALGVWCARQVPSIKLTRSPAPAMAAE</sequence>
<dbReference type="KEGG" id="cnan:A2G96_28485"/>
<proteinExistence type="predicted"/>
<dbReference type="OrthoDB" id="9807274at2"/>
<comment type="subcellular location">
    <subcellularLocation>
        <location evidence="1">Cell membrane</location>
        <topology evidence="1">Multi-pass membrane protein</topology>
    </subcellularLocation>
</comment>
<feature type="domain" description="Major facilitator superfamily (MFS) profile" evidence="8">
    <location>
        <begin position="23"/>
        <end position="504"/>
    </location>
</feature>
<organism evidence="9 10">
    <name type="scientific">Cupriavidus nantongensis</name>
    <dbReference type="NCBI Taxonomy" id="1796606"/>
    <lineage>
        <taxon>Bacteria</taxon>
        <taxon>Pseudomonadati</taxon>
        <taxon>Pseudomonadota</taxon>
        <taxon>Betaproteobacteria</taxon>
        <taxon>Burkholderiales</taxon>
        <taxon>Burkholderiaceae</taxon>
        <taxon>Cupriavidus</taxon>
    </lineage>
</organism>
<dbReference type="InterPro" id="IPR020846">
    <property type="entry name" value="MFS_dom"/>
</dbReference>
<dbReference type="STRING" id="1796606.A2G96_28485"/>
<keyword evidence="4 7" id="KW-0812">Transmembrane</keyword>
<dbReference type="GO" id="GO:0005886">
    <property type="term" value="C:plasma membrane"/>
    <property type="evidence" value="ECO:0007669"/>
    <property type="project" value="UniProtKB-SubCell"/>
</dbReference>
<keyword evidence="5 7" id="KW-1133">Transmembrane helix</keyword>
<feature type="transmembrane region" description="Helical" evidence="7">
    <location>
        <begin position="177"/>
        <end position="197"/>
    </location>
</feature>
<dbReference type="GO" id="GO:0022857">
    <property type="term" value="F:transmembrane transporter activity"/>
    <property type="evidence" value="ECO:0007669"/>
    <property type="project" value="InterPro"/>
</dbReference>
<evidence type="ECO:0000256" key="7">
    <source>
        <dbReference type="SAM" id="Phobius"/>
    </source>
</evidence>
<dbReference type="InterPro" id="IPR036259">
    <property type="entry name" value="MFS_trans_sf"/>
</dbReference>
<feature type="transmembrane region" description="Helical" evidence="7">
    <location>
        <begin position="345"/>
        <end position="364"/>
    </location>
</feature>
<feature type="transmembrane region" description="Helical" evidence="7">
    <location>
        <begin position="240"/>
        <end position="259"/>
    </location>
</feature>
<accession>A0A142JUE5</accession>
<protein>
    <submittedName>
        <fullName evidence="9">MFS transporter</fullName>
    </submittedName>
</protein>
<dbReference type="CDD" id="cd17502">
    <property type="entry name" value="MFS_Azr1_MDR_like"/>
    <property type="match status" value="1"/>
</dbReference>
<keyword evidence="3" id="KW-1003">Cell membrane</keyword>
<feature type="transmembrane region" description="Helical" evidence="7">
    <location>
        <begin position="490"/>
        <end position="512"/>
    </location>
</feature>
<evidence type="ECO:0000259" key="8">
    <source>
        <dbReference type="PROSITE" id="PS50850"/>
    </source>
</evidence>
<keyword evidence="10" id="KW-1185">Reference proteome</keyword>
<feature type="transmembrane region" description="Helical" evidence="7">
    <location>
        <begin position="370"/>
        <end position="394"/>
    </location>
</feature>
<feature type="transmembrane region" description="Helical" evidence="7">
    <location>
        <begin position="147"/>
        <end position="165"/>
    </location>
</feature>
<gene>
    <name evidence="9" type="ORF">A2G96_28485</name>
</gene>
<dbReference type="Proteomes" id="UP000075238">
    <property type="component" value="Chromosome 2"/>
</dbReference>
<feature type="transmembrane region" description="Helical" evidence="7">
    <location>
        <begin position="314"/>
        <end position="333"/>
    </location>
</feature>
<feature type="transmembrane region" description="Helical" evidence="7">
    <location>
        <begin position="209"/>
        <end position="228"/>
    </location>
</feature>
<evidence type="ECO:0000313" key="9">
    <source>
        <dbReference type="EMBL" id="AMR81707.1"/>
    </source>
</evidence>
<dbReference type="EMBL" id="CP014845">
    <property type="protein sequence ID" value="AMR81707.1"/>
    <property type="molecule type" value="Genomic_DNA"/>
</dbReference>
<dbReference type="InterPro" id="IPR011701">
    <property type="entry name" value="MFS"/>
</dbReference>
<feature type="transmembrane region" description="Helical" evidence="7">
    <location>
        <begin position="415"/>
        <end position="433"/>
    </location>
</feature>
<evidence type="ECO:0000313" key="10">
    <source>
        <dbReference type="Proteomes" id="UP000075238"/>
    </source>
</evidence>
<reference evidence="9 10" key="1">
    <citation type="submission" date="2016-03" db="EMBL/GenBank/DDBJ databases">
        <title>Complete genome sequence of a novel chlorpyrifos degrading bacterium, Cupriavidus nantongensis sp. X1.</title>
        <authorList>
            <person name="Fang L."/>
        </authorList>
    </citation>
    <scope>NUCLEOTIDE SEQUENCE [LARGE SCALE GENOMIC DNA]</scope>
    <source>
        <strain evidence="9 10">X1</strain>
    </source>
</reference>
<dbReference type="Gene3D" id="1.20.1250.20">
    <property type="entry name" value="MFS general substrate transporter like domains"/>
    <property type="match status" value="1"/>
</dbReference>
<dbReference type="SUPFAM" id="SSF103473">
    <property type="entry name" value="MFS general substrate transporter"/>
    <property type="match status" value="1"/>
</dbReference>
<dbReference type="AlphaFoldDB" id="A0A142JUE5"/>
<evidence type="ECO:0000256" key="5">
    <source>
        <dbReference type="ARBA" id="ARBA00022989"/>
    </source>
</evidence>
<feature type="transmembrane region" description="Helical" evidence="7">
    <location>
        <begin position="88"/>
        <end position="107"/>
    </location>
</feature>
<feature type="transmembrane region" description="Helical" evidence="7">
    <location>
        <begin position="113"/>
        <end position="135"/>
    </location>
</feature>
<name>A0A142JUE5_9BURK</name>
<evidence type="ECO:0000256" key="2">
    <source>
        <dbReference type="ARBA" id="ARBA00022448"/>
    </source>
</evidence>
<dbReference type="RefSeq" id="WP_062803498.1">
    <property type="nucleotide sequence ID" value="NZ_CP014845.1"/>
</dbReference>
<dbReference type="Gene3D" id="1.20.1720.10">
    <property type="entry name" value="Multidrug resistance protein D"/>
    <property type="match status" value="1"/>
</dbReference>
<feature type="transmembrane region" description="Helical" evidence="7">
    <location>
        <begin position="21"/>
        <end position="45"/>
    </location>
</feature>